<dbReference type="Pfam" id="PF15495">
    <property type="entry name" value="Fimbrillin_C"/>
    <property type="match status" value="1"/>
</dbReference>
<proteinExistence type="predicted"/>
<dbReference type="PROSITE" id="PS51257">
    <property type="entry name" value="PROKAR_LIPOPROTEIN"/>
    <property type="match status" value="1"/>
</dbReference>
<evidence type="ECO:0000256" key="1">
    <source>
        <dbReference type="SAM" id="SignalP"/>
    </source>
</evidence>
<accession>A0A6G1TX55</accession>
<sequence>MKKSLLFSAVLAGLMLGSCSSSDDLNGGNTPANQDGNGYVSLSLNLPTRSGSMSRAANDNFDDGLADEYAVKNGTLLLFEGANEADATFAGAYQLKNLSMNLVGTTTDNITTTTKITQKINNGLSDGTHNFYAIVVLNDNGTLAVDDTKATLKVNGEDFPSTKKISDLQTLELTKNASDFKTTGFLMMNAPLSSVAGGASALTSATVSVASKIDKDHIYATEALAKANSSATIYVERALAKVDVTASKATGKLDDDATVSYTVKGWVLDNTNKKTYYLRNTSNSSEWLSLKTTSSVPTKPYRFVGDDHMEAGVSLYRTYWAKDPNYDAKPGTLSDNFNTIGNQKPASLKELNTSDYCLENTFTVPQQNQDVTTRVVIAAQIKDDGKTFYVVNDNESQLLDEANMEKAVKSAFLNNTDVQAWIKTGLKAGETIGESDLDVSVAKTAGNNHPTFVVNATGNAKYTSGSAPAVTTDITNIMNAIKVATYENGISYYPVRIKHFGDDLTPWKTTETPLPTVSDGAYPSAYQAANYLGRYGVLRNNWYNIDVQGIKKLGSPVVPKVTGDTDDELAAYISVKINVLSWAKRTQGAILGQ</sequence>
<evidence type="ECO:0000259" key="2">
    <source>
        <dbReference type="Pfam" id="PF15495"/>
    </source>
</evidence>
<dbReference type="NCBIfam" id="NF038041">
    <property type="entry name" value="fim_Mfa1_fam"/>
    <property type="match status" value="1"/>
</dbReference>
<dbReference type="EMBL" id="VZCB01000020">
    <property type="protein sequence ID" value="MQN79873.1"/>
    <property type="molecule type" value="Genomic_DNA"/>
</dbReference>
<comment type="caution">
    <text evidence="3">The sequence shown here is derived from an EMBL/GenBank/DDBJ whole genome shotgun (WGS) entry which is preliminary data.</text>
</comment>
<feature type="signal peptide" evidence="1">
    <location>
        <begin position="1"/>
        <end position="23"/>
    </location>
</feature>
<name>A0A6G1TX55_9BACT</name>
<gene>
    <name evidence="3" type="ORF">F7D73_02635</name>
</gene>
<dbReference type="Proteomes" id="UP000480425">
    <property type="component" value="Unassembled WGS sequence"/>
</dbReference>
<feature type="domain" description="Minor fimbrium subunit Mfa1 C-terminal" evidence="2">
    <location>
        <begin position="530"/>
        <end position="587"/>
    </location>
</feature>
<dbReference type="InterPro" id="IPR029140">
    <property type="entry name" value="Mfa1_C"/>
</dbReference>
<reference evidence="3 4" key="1">
    <citation type="submission" date="2019-09" db="EMBL/GenBank/DDBJ databases">
        <title>Distinct polysaccharide growth profiles of human intestinal Prevotella copri isolates.</title>
        <authorList>
            <person name="Fehlner-Peach H."/>
            <person name="Magnabosco C."/>
            <person name="Raghavan V."/>
            <person name="Scher J.U."/>
            <person name="Tett A."/>
            <person name="Cox L.M."/>
            <person name="Gottsegen C."/>
            <person name="Watters A."/>
            <person name="Wiltshire- Gordon J.D."/>
            <person name="Segata N."/>
            <person name="Bonneau R."/>
            <person name="Littman D.R."/>
        </authorList>
    </citation>
    <scope>NUCLEOTIDE SEQUENCE [LARGE SCALE GENOMIC DNA]</scope>
    <source>
        <strain evidence="4">iA622</strain>
    </source>
</reference>
<dbReference type="Gene3D" id="2.60.40.3690">
    <property type="match status" value="2"/>
</dbReference>
<dbReference type="OrthoDB" id="1010993at2"/>
<dbReference type="InterPro" id="IPR047786">
    <property type="entry name" value="Mfa1_fim"/>
</dbReference>
<evidence type="ECO:0000313" key="3">
    <source>
        <dbReference type="EMBL" id="MQN79873.1"/>
    </source>
</evidence>
<evidence type="ECO:0000313" key="4">
    <source>
        <dbReference type="Proteomes" id="UP000480425"/>
    </source>
</evidence>
<protein>
    <recommendedName>
        <fullName evidence="2">Minor fimbrium subunit Mfa1 C-terminal domain-containing protein</fullName>
    </recommendedName>
</protein>
<keyword evidence="1" id="KW-0732">Signal</keyword>
<dbReference type="RefSeq" id="WP_153122162.1">
    <property type="nucleotide sequence ID" value="NZ_VZCB01000020.1"/>
</dbReference>
<dbReference type="AlphaFoldDB" id="A0A6G1TX55"/>
<organism evidence="3 4">
    <name type="scientific">Segatella copri</name>
    <dbReference type="NCBI Taxonomy" id="165179"/>
    <lineage>
        <taxon>Bacteria</taxon>
        <taxon>Pseudomonadati</taxon>
        <taxon>Bacteroidota</taxon>
        <taxon>Bacteroidia</taxon>
        <taxon>Bacteroidales</taxon>
        <taxon>Prevotellaceae</taxon>
        <taxon>Segatella</taxon>
    </lineage>
</organism>
<feature type="chain" id="PRO_5026185950" description="Minor fimbrium subunit Mfa1 C-terminal domain-containing protein" evidence="1">
    <location>
        <begin position="24"/>
        <end position="593"/>
    </location>
</feature>
<dbReference type="Gene3D" id="2.60.40.2580">
    <property type="match status" value="1"/>
</dbReference>
<dbReference type="GO" id="GO:0009418">
    <property type="term" value="C:pilus shaft"/>
    <property type="evidence" value="ECO:0007669"/>
    <property type="project" value="InterPro"/>
</dbReference>